<organism evidence="9 10">
    <name type="scientific">Skeletonema marinoi</name>
    <dbReference type="NCBI Taxonomy" id="267567"/>
    <lineage>
        <taxon>Eukaryota</taxon>
        <taxon>Sar</taxon>
        <taxon>Stramenopiles</taxon>
        <taxon>Ochrophyta</taxon>
        <taxon>Bacillariophyta</taxon>
        <taxon>Coscinodiscophyceae</taxon>
        <taxon>Thalassiosirophycidae</taxon>
        <taxon>Thalassiosirales</taxon>
        <taxon>Skeletonemataceae</taxon>
        <taxon>Skeletonema</taxon>
        <taxon>Skeletonema marinoi-dohrnii complex</taxon>
    </lineage>
</organism>
<dbReference type="PROSITE" id="PS51032">
    <property type="entry name" value="AP2_ERF"/>
    <property type="match status" value="2"/>
</dbReference>
<feature type="domain" description="AP2/ERF" evidence="8">
    <location>
        <begin position="68"/>
        <end position="126"/>
    </location>
</feature>
<dbReference type="InterPro" id="IPR016177">
    <property type="entry name" value="DNA-bd_dom_sf"/>
</dbReference>
<evidence type="ECO:0000313" key="9">
    <source>
        <dbReference type="EMBL" id="KAK1733370.1"/>
    </source>
</evidence>
<evidence type="ECO:0000256" key="4">
    <source>
        <dbReference type="ARBA" id="ARBA00023163"/>
    </source>
</evidence>
<dbReference type="InterPro" id="IPR036955">
    <property type="entry name" value="AP2/ERF_dom_sf"/>
</dbReference>
<name>A0AAD8XTV9_9STRA</name>
<evidence type="ECO:0000313" key="10">
    <source>
        <dbReference type="Proteomes" id="UP001224775"/>
    </source>
</evidence>
<dbReference type="Pfam" id="PF06203">
    <property type="entry name" value="CCT"/>
    <property type="match status" value="1"/>
</dbReference>
<keyword evidence="2" id="KW-0805">Transcription regulation</keyword>
<comment type="subcellular location">
    <subcellularLocation>
        <location evidence="1">Nucleus</location>
    </subcellularLocation>
</comment>
<dbReference type="Proteomes" id="UP001224775">
    <property type="component" value="Unassembled WGS sequence"/>
</dbReference>
<dbReference type="InterPro" id="IPR001471">
    <property type="entry name" value="AP2/ERF_dom"/>
</dbReference>
<comment type="caution">
    <text evidence="9">The sequence shown here is derived from an EMBL/GenBank/DDBJ whole genome shotgun (WGS) entry which is preliminary data.</text>
</comment>
<evidence type="ECO:0000256" key="5">
    <source>
        <dbReference type="ARBA" id="ARBA00023242"/>
    </source>
</evidence>
<feature type="domain" description="CCT" evidence="7">
    <location>
        <begin position="255"/>
        <end position="297"/>
    </location>
</feature>
<evidence type="ECO:0008006" key="11">
    <source>
        <dbReference type="Google" id="ProtNLM"/>
    </source>
</evidence>
<dbReference type="PROSITE" id="PS51017">
    <property type="entry name" value="CCT"/>
    <property type="match status" value="1"/>
</dbReference>
<evidence type="ECO:0000259" key="8">
    <source>
        <dbReference type="PROSITE" id="PS51032"/>
    </source>
</evidence>
<dbReference type="Gene3D" id="3.30.730.10">
    <property type="entry name" value="AP2/ERF domain"/>
    <property type="match status" value="2"/>
</dbReference>
<feature type="domain" description="AP2/ERF" evidence="8">
    <location>
        <begin position="145"/>
        <end position="191"/>
    </location>
</feature>
<dbReference type="GO" id="GO:0005634">
    <property type="term" value="C:nucleus"/>
    <property type="evidence" value="ECO:0007669"/>
    <property type="project" value="UniProtKB-SubCell"/>
</dbReference>
<accession>A0AAD8XTV9</accession>
<keyword evidence="10" id="KW-1185">Reference proteome</keyword>
<sequence>MASHTMMSVDICRHKDNSFKKRPLLLDDKGGTEETKRRKRAQPLFIDLTDVPPQLPVPKSHGRGGSSRYQGVFFNKSRDKWQAKIKIDGRLHYIGAYENEEEAAVDYARALLKYGSRRKRKLIDFNDVPPQLPILKSHGKVGSSKYEGVYFNKANNKWDAQITIDGKQHYIGAYDNEEEAAVDYARAAHTYGVEIIQKGRSSHKAQQDMRSSAECKNQTHHGEVCRFESVDEKLSFPMELANKGGRIGIYLPDERKARIARFHAKRSTRVFRRRVTSDSRKKYADSRPRIKGRFVTQKSVVGGEDSD</sequence>
<feature type="compositionally biased region" description="Basic and acidic residues" evidence="6">
    <location>
        <begin position="275"/>
        <end position="288"/>
    </location>
</feature>
<dbReference type="EMBL" id="JATAAI010000050">
    <property type="protein sequence ID" value="KAK1733370.1"/>
    <property type="molecule type" value="Genomic_DNA"/>
</dbReference>
<protein>
    <recommendedName>
        <fullName evidence="11">AP2/ERF domain-containing protein</fullName>
    </recommendedName>
</protein>
<dbReference type="GO" id="GO:0003700">
    <property type="term" value="F:DNA-binding transcription factor activity"/>
    <property type="evidence" value="ECO:0007669"/>
    <property type="project" value="InterPro"/>
</dbReference>
<evidence type="ECO:0000256" key="3">
    <source>
        <dbReference type="ARBA" id="ARBA00023125"/>
    </source>
</evidence>
<dbReference type="InterPro" id="IPR010402">
    <property type="entry name" value="CCT_domain"/>
</dbReference>
<feature type="compositionally biased region" description="Basic and acidic residues" evidence="6">
    <location>
        <begin position="22"/>
        <end position="36"/>
    </location>
</feature>
<evidence type="ECO:0000259" key="7">
    <source>
        <dbReference type="PROSITE" id="PS51017"/>
    </source>
</evidence>
<evidence type="ECO:0000256" key="6">
    <source>
        <dbReference type="SAM" id="MobiDB-lite"/>
    </source>
</evidence>
<keyword evidence="5" id="KW-0539">Nucleus</keyword>
<reference evidence="9" key="1">
    <citation type="submission" date="2023-06" db="EMBL/GenBank/DDBJ databases">
        <title>Survivors Of The Sea: Transcriptome response of Skeletonema marinoi to long-term dormancy.</title>
        <authorList>
            <person name="Pinder M.I.M."/>
            <person name="Kourtchenko O."/>
            <person name="Robertson E.K."/>
            <person name="Larsson T."/>
            <person name="Maumus F."/>
            <person name="Osuna-Cruz C.M."/>
            <person name="Vancaester E."/>
            <person name="Stenow R."/>
            <person name="Vandepoele K."/>
            <person name="Ploug H."/>
            <person name="Bruchert V."/>
            <person name="Godhe A."/>
            <person name="Topel M."/>
        </authorList>
    </citation>
    <scope>NUCLEOTIDE SEQUENCE</scope>
    <source>
        <strain evidence="9">R05AC</strain>
    </source>
</reference>
<keyword evidence="3" id="KW-0238">DNA-binding</keyword>
<dbReference type="SUPFAM" id="SSF54171">
    <property type="entry name" value="DNA-binding domain"/>
    <property type="match status" value="2"/>
</dbReference>
<keyword evidence="4" id="KW-0804">Transcription</keyword>
<dbReference type="InterPro" id="IPR045281">
    <property type="entry name" value="CONSTANS-like"/>
</dbReference>
<dbReference type="AlphaFoldDB" id="A0AAD8XTV9"/>
<feature type="region of interest" description="Disordered" evidence="6">
    <location>
        <begin position="22"/>
        <end position="43"/>
    </location>
</feature>
<dbReference type="PANTHER" id="PTHR31319">
    <property type="entry name" value="ZINC FINGER PROTEIN CONSTANS-LIKE 4"/>
    <property type="match status" value="1"/>
</dbReference>
<dbReference type="PANTHER" id="PTHR31319:SF77">
    <property type="entry name" value="ZINC FINGER PROTEIN CONSTANS-LIKE 4"/>
    <property type="match status" value="1"/>
</dbReference>
<dbReference type="GO" id="GO:0003677">
    <property type="term" value="F:DNA binding"/>
    <property type="evidence" value="ECO:0007669"/>
    <property type="project" value="UniProtKB-KW"/>
</dbReference>
<proteinExistence type="predicted"/>
<feature type="region of interest" description="Disordered" evidence="6">
    <location>
        <begin position="273"/>
        <end position="307"/>
    </location>
</feature>
<evidence type="ECO:0000256" key="1">
    <source>
        <dbReference type="ARBA" id="ARBA00004123"/>
    </source>
</evidence>
<evidence type="ECO:0000256" key="2">
    <source>
        <dbReference type="ARBA" id="ARBA00023015"/>
    </source>
</evidence>
<gene>
    <name evidence="9" type="ORF">QTG54_015929</name>
</gene>